<dbReference type="EMBL" id="PFLI01000040">
    <property type="protein sequence ID" value="PIY72416.1"/>
    <property type="molecule type" value="Genomic_DNA"/>
</dbReference>
<evidence type="ECO:0000313" key="2">
    <source>
        <dbReference type="Proteomes" id="UP000229401"/>
    </source>
</evidence>
<evidence type="ECO:0000313" key="1">
    <source>
        <dbReference type="EMBL" id="PIY72416.1"/>
    </source>
</evidence>
<accession>A0A2M7QKE1</accession>
<comment type="caution">
    <text evidence="1">The sequence shown here is derived from an EMBL/GenBank/DDBJ whole genome shotgun (WGS) entry which is preliminary data.</text>
</comment>
<name>A0A2M7QKE1_9BACT</name>
<dbReference type="Proteomes" id="UP000229401">
    <property type="component" value="Unassembled WGS sequence"/>
</dbReference>
<gene>
    <name evidence="1" type="ORF">COY87_01090</name>
</gene>
<sequence>MQEKLKTNPLPYRFTRVQGPMIALGAIFLSVVESACSPERTSISDGELDIAWNIHPLNKEYLREENISNADLEVVGFGPFDKINQSYQYRAVTLPRHKFDENSCYPVSNRALPSDNEKELRKRVKAIYDGAEAVMVLQQQGLNGWEPMTLPTSASQLKVSIEVSDYLESVFGVENEKETSGITEAKAKIYGAFNSRSTTDEQAVEIVDRLIQDPIRNAGVKELLPTIRSLWADIPENVPLDIAVNILRAGLNPVSGVKTFSEFFDVAKNSGIENAVFIPRTTQYDEGVKALEKLKMELGRKPDVFFIERNDFNFEQVPGPRSKVMVRHDPGDLEENRARDGIFDLDGKYANSNADMVRQWEEKSCFEVLDPNSLDYQDAVDFFKINTGGNWVQGEVLRILRVKKDMMSYFLVPNKFIGDSKASGGFGMPIVLDNFDNEGNQLETPEPKVMIFREMMRDRSGIQSIQSRDQIWSNWITEWTDGANKLLDLGVHEISRIGACSPIEMLSRFLMGYHYVMRRNQFWMWSSPRGQAVLLDWF</sequence>
<dbReference type="AlphaFoldDB" id="A0A2M7QKE1"/>
<protein>
    <submittedName>
        <fullName evidence="1">Uncharacterized protein</fullName>
    </submittedName>
</protein>
<organism evidence="1 2">
    <name type="scientific">Candidatus Roizmanbacteria bacterium CG_4_10_14_0_8_um_filter_33_9</name>
    <dbReference type="NCBI Taxonomy" id="1974826"/>
    <lineage>
        <taxon>Bacteria</taxon>
        <taxon>Candidatus Roizmaniibacteriota</taxon>
    </lineage>
</organism>
<reference evidence="2" key="1">
    <citation type="submission" date="2017-09" db="EMBL/GenBank/DDBJ databases">
        <title>Depth-based differentiation of microbial function through sediment-hosted aquifers and enrichment of novel symbionts in the deep terrestrial subsurface.</title>
        <authorList>
            <person name="Probst A.J."/>
            <person name="Ladd B."/>
            <person name="Jarett J.K."/>
            <person name="Geller-Mcgrath D.E."/>
            <person name="Sieber C.M.K."/>
            <person name="Emerson J.B."/>
            <person name="Anantharaman K."/>
            <person name="Thomas B.C."/>
            <person name="Malmstrom R."/>
            <person name="Stieglmeier M."/>
            <person name="Klingl A."/>
            <person name="Woyke T."/>
            <person name="Ryan C.M."/>
            <person name="Banfield J.F."/>
        </authorList>
    </citation>
    <scope>NUCLEOTIDE SEQUENCE [LARGE SCALE GENOMIC DNA]</scope>
</reference>
<proteinExistence type="predicted"/>